<dbReference type="InterPro" id="IPR000674">
    <property type="entry name" value="Ald_Oxase/Xan_DH_a/b"/>
</dbReference>
<evidence type="ECO:0000313" key="8">
    <source>
        <dbReference type="Proteomes" id="UP001589894"/>
    </source>
</evidence>
<dbReference type="Gene3D" id="3.90.1170.50">
    <property type="entry name" value="Aldehyde oxidase/xanthine dehydrogenase, a/b hammerhead"/>
    <property type="match status" value="1"/>
</dbReference>
<keyword evidence="3" id="KW-0479">Metal-binding</keyword>
<dbReference type="InterPro" id="IPR002888">
    <property type="entry name" value="2Fe-2S-bd"/>
</dbReference>
<keyword evidence="4" id="KW-0560">Oxidoreductase</keyword>
<dbReference type="InterPro" id="IPR036010">
    <property type="entry name" value="2Fe-2S_ferredoxin-like_sf"/>
</dbReference>
<dbReference type="InterPro" id="IPR046867">
    <property type="entry name" value="AldOxase/xan_DH_MoCoBD2"/>
</dbReference>
<keyword evidence="2" id="KW-0500">Molybdenum</keyword>
<dbReference type="RefSeq" id="WP_377343283.1">
    <property type="nucleotide sequence ID" value="NZ_JBHLUE010000026.1"/>
</dbReference>
<evidence type="ECO:0000256" key="5">
    <source>
        <dbReference type="ARBA" id="ARBA00023004"/>
    </source>
</evidence>
<accession>A0ABV6P4G3</accession>
<keyword evidence="5" id="KW-0408">Iron</keyword>
<dbReference type="SUPFAM" id="SSF56003">
    <property type="entry name" value="Molybdenum cofactor-binding domain"/>
    <property type="match status" value="1"/>
</dbReference>
<dbReference type="Pfam" id="PF20256">
    <property type="entry name" value="MoCoBD_2"/>
    <property type="match status" value="1"/>
</dbReference>
<dbReference type="PROSITE" id="PS51085">
    <property type="entry name" value="2FE2S_FER_2"/>
    <property type="match status" value="1"/>
</dbReference>
<evidence type="ECO:0000256" key="4">
    <source>
        <dbReference type="ARBA" id="ARBA00023002"/>
    </source>
</evidence>
<dbReference type="InterPro" id="IPR036856">
    <property type="entry name" value="Ald_Oxase/Xan_DH_a/b_sf"/>
</dbReference>
<dbReference type="InterPro" id="IPR001041">
    <property type="entry name" value="2Fe-2S_ferredoxin-type"/>
</dbReference>
<dbReference type="PROSITE" id="PS00197">
    <property type="entry name" value="2FE2S_FER_1"/>
    <property type="match status" value="1"/>
</dbReference>
<dbReference type="Pfam" id="PF02738">
    <property type="entry name" value="MoCoBD_1"/>
    <property type="match status" value="1"/>
</dbReference>
<proteinExistence type="inferred from homology"/>
<feature type="domain" description="2Fe-2S ferredoxin-type" evidence="6">
    <location>
        <begin position="5"/>
        <end position="81"/>
    </location>
</feature>
<reference evidence="7 8" key="1">
    <citation type="submission" date="2024-09" db="EMBL/GenBank/DDBJ databases">
        <authorList>
            <person name="Sun Q."/>
            <person name="Mori K."/>
        </authorList>
    </citation>
    <scope>NUCLEOTIDE SEQUENCE [LARGE SCALE GENOMIC DNA]</scope>
    <source>
        <strain evidence="7 8">TBRC 2205</strain>
    </source>
</reference>
<dbReference type="PANTHER" id="PTHR11908">
    <property type="entry name" value="XANTHINE DEHYDROGENASE"/>
    <property type="match status" value="1"/>
</dbReference>
<evidence type="ECO:0000313" key="7">
    <source>
        <dbReference type="EMBL" id="MFC0567910.1"/>
    </source>
</evidence>
<evidence type="ECO:0000259" key="6">
    <source>
        <dbReference type="PROSITE" id="PS51085"/>
    </source>
</evidence>
<organism evidence="7 8">
    <name type="scientific">Plantactinospora siamensis</name>
    <dbReference type="NCBI Taxonomy" id="555372"/>
    <lineage>
        <taxon>Bacteria</taxon>
        <taxon>Bacillati</taxon>
        <taxon>Actinomycetota</taxon>
        <taxon>Actinomycetes</taxon>
        <taxon>Micromonosporales</taxon>
        <taxon>Micromonosporaceae</taxon>
        <taxon>Plantactinospora</taxon>
    </lineage>
</organism>
<sequence length="922" mass="97549">MAEHVDLELTVNGRRRRARTDPRTTLADFLRTECGLTATHVGCEQGVCGACTVWLDEASVLSCTLLAVQADGARIRTAEGLTGPDEAVAPLADALRAEHGIQCGYCTPGILMRGSELLRDRPAPTDAEIRAGLCGNLCRCTGYTNVVRAVARAATATGHAPVEAASRRREDLRLLTGRGEFVDDVNRPGMLHAAFLRSPVAAGRIRRLDPSAARDLDGVVAVLTAADLNPQAGPMQPTPRLDDDDPRLLPLAEDRLHFAGEPMALVVARDRYLAEDALDAIEVEIEPVEPAVDPERAAKDNAPLVYPETGSNLCAELASPVRPALRRALAEAPHVVRATCRQQRQANAPLETRGVAALYDPDTGELWANISTQNPHEAKLAISRVTGVPAELIRVTARDVGGSFGLKFWTGRDELTVALAARVLGRGVKWIEDGRENLTASTHARSDLGTGTFALDEDGHLLGTHLDHLEDTGAYPTGVIAKAGPFVGMIFTGPYRVPQHAFRFRSVRTNTCPRGAYRGPWAFTTVAREQMLDEVARAVGLDPLELRRRNVLSSDELPYSMPTRITIDHVTPADTLEEVARRLDYTESRRRQRRLFAEQGRLLGLGLALCVEPSSIGTMDPISTDTARLRVEPDGTVTAFLATGSGGQGVETTMAQVVAGELGLGVDDVRVVQGDTGATPYGRGTGASGTAVITGGACRAAAAELLGAARLLAAASLGVPADRIEPRRGALADRADPAAAISWAELAKVARRDRAGGALEAVGRFKAPPVTWSNACHGCLVEIDREAGLVRVERYVVAEDCGRIINAKVVEGQIAGGVLQGIGAALFEEVRYDERGRPLTLGLADYPVPTAAEAPVVDCAHIETPSPTPGGHKGMGQGGAVGALPCVFNAVADALALVGARVDRTPLTPERILTALAGAGAG</sequence>
<dbReference type="Gene3D" id="1.10.150.120">
    <property type="entry name" value="[2Fe-2S]-binding domain"/>
    <property type="match status" value="1"/>
</dbReference>
<dbReference type="Gene3D" id="3.30.365.10">
    <property type="entry name" value="Aldehyde oxidase/xanthine dehydrogenase, molybdopterin binding domain"/>
    <property type="match status" value="4"/>
</dbReference>
<dbReference type="InterPro" id="IPR006058">
    <property type="entry name" value="2Fe2S_fd_BS"/>
</dbReference>
<dbReference type="EMBL" id="JBHLUE010000026">
    <property type="protein sequence ID" value="MFC0567910.1"/>
    <property type="molecule type" value="Genomic_DNA"/>
</dbReference>
<name>A0ABV6P4G3_9ACTN</name>
<evidence type="ECO:0000256" key="1">
    <source>
        <dbReference type="ARBA" id="ARBA00006849"/>
    </source>
</evidence>
<dbReference type="SUPFAM" id="SSF54665">
    <property type="entry name" value="CO dehydrogenase molybdoprotein N-domain-like"/>
    <property type="match status" value="1"/>
</dbReference>
<dbReference type="Pfam" id="PF01315">
    <property type="entry name" value="Ald_Xan_dh_C"/>
    <property type="match status" value="1"/>
</dbReference>
<dbReference type="InterPro" id="IPR037165">
    <property type="entry name" value="AldOxase/xan_DH_Mopterin-bd_sf"/>
</dbReference>
<dbReference type="SUPFAM" id="SSF54292">
    <property type="entry name" value="2Fe-2S ferredoxin-like"/>
    <property type="match status" value="1"/>
</dbReference>
<dbReference type="InterPro" id="IPR036884">
    <property type="entry name" value="2Fe-2S-bd_dom_sf"/>
</dbReference>
<evidence type="ECO:0000256" key="2">
    <source>
        <dbReference type="ARBA" id="ARBA00022505"/>
    </source>
</evidence>
<dbReference type="Gene3D" id="3.10.20.30">
    <property type="match status" value="1"/>
</dbReference>
<dbReference type="Proteomes" id="UP001589894">
    <property type="component" value="Unassembled WGS sequence"/>
</dbReference>
<gene>
    <name evidence="7" type="ORF">ACFFHU_27675</name>
</gene>
<dbReference type="PANTHER" id="PTHR11908:SF132">
    <property type="entry name" value="ALDEHYDE OXIDASE 1-RELATED"/>
    <property type="match status" value="1"/>
</dbReference>
<dbReference type="InterPro" id="IPR012675">
    <property type="entry name" value="Beta-grasp_dom_sf"/>
</dbReference>
<dbReference type="InterPro" id="IPR016208">
    <property type="entry name" value="Ald_Oxase/xanthine_DH-like"/>
</dbReference>
<comment type="similarity">
    <text evidence="1">Belongs to the xanthine dehydrogenase family.</text>
</comment>
<dbReference type="SMART" id="SM01008">
    <property type="entry name" value="Ald_Xan_dh_C"/>
    <property type="match status" value="1"/>
</dbReference>
<comment type="caution">
    <text evidence="7">The sequence shown here is derived from an EMBL/GenBank/DDBJ whole genome shotgun (WGS) entry which is preliminary data.</text>
</comment>
<keyword evidence="8" id="KW-1185">Reference proteome</keyword>
<evidence type="ECO:0000256" key="3">
    <source>
        <dbReference type="ARBA" id="ARBA00022723"/>
    </source>
</evidence>
<protein>
    <submittedName>
        <fullName evidence="7">Molybdopterin-dependent oxidoreductase</fullName>
    </submittedName>
</protein>
<dbReference type="Pfam" id="PF01799">
    <property type="entry name" value="Fer2_2"/>
    <property type="match status" value="1"/>
</dbReference>
<dbReference type="InterPro" id="IPR008274">
    <property type="entry name" value="AldOxase/xan_DH_MoCoBD1"/>
</dbReference>
<dbReference type="Pfam" id="PF00111">
    <property type="entry name" value="Fer2"/>
    <property type="match status" value="1"/>
</dbReference>
<dbReference type="SUPFAM" id="SSF47741">
    <property type="entry name" value="CO dehydrogenase ISP C-domain like"/>
    <property type="match status" value="1"/>
</dbReference>